<dbReference type="GO" id="GO:0061665">
    <property type="term" value="F:SUMO ligase activity"/>
    <property type="evidence" value="ECO:0007669"/>
    <property type="project" value="TreeGrafter"/>
</dbReference>
<reference evidence="8" key="1">
    <citation type="submission" date="2025-08" db="UniProtKB">
        <authorList>
            <consortium name="RefSeq"/>
        </authorList>
    </citation>
    <scope>IDENTIFICATION</scope>
</reference>
<dbReference type="PROSITE" id="PS51044">
    <property type="entry name" value="ZF_SP_RING"/>
    <property type="match status" value="1"/>
</dbReference>
<dbReference type="Pfam" id="PF02891">
    <property type="entry name" value="zf-MIZ"/>
    <property type="match status" value="1"/>
</dbReference>
<dbReference type="PANTHER" id="PTHR10782:SF4">
    <property type="entry name" value="TONALLI, ISOFORM E"/>
    <property type="match status" value="1"/>
</dbReference>
<feature type="region of interest" description="Disordered" evidence="5">
    <location>
        <begin position="772"/>
        <end position="822"/>
    </location>
</feature>
<dbReference type="CDD" id="cd16650">
    <property type="entry name" value="SP-RING_PIAS-like"/>
    <property type="match status" value="1"/>
</dbReference>
<evidence type="ECO:0000313" key="8">
    <source>
        <dbReference type="RefSeq" id="XP_020550647.1"/>
    </source>
</evidence>
<keyword evidence="2 4" id="KW-0863">Zinc-finger</keyword>
<evidence type="ECO:0000256" key="2">
    <source>
        <dbReference type="ARBA" id="ARBA00022771"/>
    </source>
</evidence>
<evidence type="ECO:0000256" key="4">
    <source>
        <dbReference type="PROSITE-ProRule" id="PRU00452"/>
    </source>
</evidence>
<gene>
    <name evidence="8" type="primary">LOC105164225</name>
</gene>
<dbReference type="InterPro" id="IPR004181">
    <property type="entry name" value="Znf_MIZ"/>
</dbReference>
<dbReference type="GO" id="GO:0008270">
    <property type="term" value="F:zinc ion binding"/>
    <property type="evidence" value="ECO:0007669"/>
    <property type="project" value="UniProtKB-KW"/>
</dbReference>
<evidence type="ECO:0000313" key="7">
    <source>
        <dbReference type="Proteomes" id="UP000504604"/>
    </source>
</evidence>
<evidence type="ECO:0000259" key="6">
    <source>
        <dbReference type="PROSITE" id="PS51044"/>
    </source>
</evidence>
<dbReference type="GeneID" id="105164225"/>
<evidence type="ECO:0000256" key="1">
    <source>
        <dbReference type="ARBA" id="ARBA00022723"/>
    </source>
</evidence>
<protein>
    <submittedName>
        <fullName evidence="8">E4 SUMO-protein ligase PIAL2-like</fullName>
    </submittedName>
</protein>
<evidence type="ECO:0000256" key="5">
    <source>
        <dbReference type="SAM" id="MobiDB-lite"/>
    </source>
</evidence>
<dbReference type="GO" id="GO:0000785">
    <property type="term" value="C:chromatin"/>
    <property type="evidence" value="ECO:0007669"/>
    <property type="project" value="TreeGrafter"/>
</dbReference>
<keyword evidence="7" id="KW-1185">Reference proteome</keyword>
<dbReference type="Gene3D" id="3.30.40.10">
    <property type="entry name" value="Zinc/RING finger domain, C3HC4 (zinc finger)"/>
    <property type="match status" value="1"/>
</dbReference>
<dbReference type="AlphaFoldDB" id="A0A8M8UVW8"/>
<name>A0A8M8UVW8_SESIN</name>
<organism evidence="7 8">
    <name type="scientific">Sesamum indicum</name>
    <name type="common">Oriental sesame</name>
    <name type="synonym">Sesamum orientale</name>
    <dbReference type="NCBI Taxonomy" id="4182"/>
    <lineage>
        <taxon>Eukaryota</taxon>
        <taxon>Viridiplantae</taxon>
        <taxon>Streptophyta</taxon>
        <taxon>Embryophyta</taxon>
        <taxon>Tracheophyta</taxon>
        <taxon>Spermatophyta</taxon>
        <taxon>Magnoliopsida</taxon>
        <taxon>eudicotyledons</taxon>
        <taxon>Gunneridae</taxon>
        <taxon>Pentapetalae</taxon>
        <taxon>asterids</taxon>
        <taxon>lamiids</taxon>
        <taxon>Lamiales</taxon>
        <taxon>Pedaliaceae</taxon>
        <taxon>Sesamum</taxon>
    </lineage>
</organism>
<dbReference type="InterPro" id="IPR013083">
    <property type="entry name" value="Znf_RING/FYVE/PHD"/>
</dbReference>
<dbReference type="PANTHER" id="PTHR10782">
    <property type="entry name" value="ZINC FINGER MIZ DOMAIN-CONTAINING PROTEIN"/>
    <property type="match status" value="1"/>
</dbReference>
<dbReference type="KEGG" id="sind:105164225"/>
<keyword evidence="3" id="KW-0862">Zinc</keyword>
<proteinExistence type="predicted"/>
<feature type="region of interest" description="Disordered" evidence="5">
    <location>
        <begin position="858"/>
        <end position="897"/>
    </location>
</feature>
<dbReference type="RefSeq" id="XP_020550647.1">
    <property type="nucleotide sequence ID" value="XM_020694988.1"/>
</dbReference>
<dbReference type="Proteomes" id="UP000504604">
    <property type="component" value="Linkage group LG6"/>
</dbReference>
<feature type="domain" description="SP-RING-type" evidence="6">
    <location>
        <begin position="314"/>
        <end position="395"/>
    </location>
</feature>
<sequence>MVTMVPQEATGIKVDTTGENGWHGGDTGAGLKNGINASHVNSFRISAVIDCLALHVRSHHKGDAVEFLNLCLSLARGIDFAIANHEVPSRAEELPSLVKQVCQCKNDTLVLAAIMVLMISVKNACQSGWFPDRDSEELINLTKEIANNFGSVSHFNAESVCSVSVISTIMSRFYPRMKMGHMFVFLEVKPGFDAYVSDFQISKNLKSSPGDKIRLFVAQTDSIETSSCLISPPKVNFLLNGKAVERRSSLVMDTGPQIPTAVTHLLKYGSNLLQAVGEFNGNYLVVVAVMSEMPNADSNALQDYEQHAPSSVDSDSEIIEGPSRISLNCPISFRRIRTPVKGHSCKHIQCFDFDNYVDINSRRPSWRCPHCNQHVCFADIRIDQKMVKVLKEVEANVSDIVFSSDGSWQAVKNSDAAIQKPEKKTSITENNDSPEPVDVLDLTQTDDAMDNTITCETEDRKLSQTACQSQSVTQTMAVNPLIANTNYVNTSSTDVEYDFWSGVYLSTFGLASSNFPSNELVAAVSVSTSNFIASPPGLTDSFVSPNGEVEAFPGNSLMPASVPQSEASLPHTSQLQQCQFGNVTITNEYGRLQSIPRHITRLPSAVQALPVQASSSVLQQMSRDNVNALIHNGLSAASQASPASPMISNPVLHPSPLQLSQMSSSPLHHYPRIQQTRPFPYVSPPQQNIVLQASGQVPNAPRVLNQRSSQQMTNFRMPRSMSQSLDTNISSIQSPASLLRTQSDVGVSQDRIVHTTELVSGQHPPRTALADRTRAVDTSGAALSYSTTSDRRMPSVSDQRSNFGIASQPSTSTGAYDPGEQNWRPAVRMRGALSGQAYTNALNQYIIRANQQTQVVRPTSNVTSVPDNVPALSYPSARPGSRPGGLDSLPNRSSGMQ</sequence>
<accession>A0A8M8UVW8</accession>
<keyword evidence="1" id="KW-0479">Metal-binding</keyword>
<evidence type="ECO:0000256" key="3">
    <source>
        <dbReference type="ARBA" id="ARBA00022833"/>
    </source>
</evidence>
<feature type="compositionally biased region" description="Polar residues" evidence="5">
    <location>
        <begin position="796"/>
        <end position="814"/>
    </location>
</feature>
<dbReference type="OrthoDB" id="10263264at2759"/>
<dbReference type="GO" id="GO:0016925">
    <property type="term" value="P:protein sumoylation"/>
    <property type="evidence" value="ECO:0007669"/>
    <property type="project" value="TreeGrafter"/>
</dbReference>